<keyword evidence="2" id="KW-1185">Reference proteome</keyword>
<evidence type="ECO:0008006" key="3">
    <source>
        <dbReference type="Google" id="ProtNLM"/>
    </source>
</evidence>
<dbReference type="KEGG" id="copr:Cop2CBH44_01900"/>
<dbReference type="RefSeq" id="WP_246469155.1">
    <property type="nucleotide sequence ID" value="NZ_AP023322.1"/>
</dbReference>
<name>A0A7G1HW17_9BACT</name>
<sequence length="254" mass="29292">MKTKLFGKTFLLLIYTLSFMGCNDDDNEATEIHHLSFEKDYYERPLVGAKDIMIRGGNRDYAVEIENPSILEVTVDLSSPADMGNLEIHPKQKGETTIKVRDKVANETVDLKIKIVDSYLNLAVANPIKPPYRQEDEFFLINNEDKDFYLYDKEMTLRHTGSYKFFVESNIPYMELTYHEDFEGKKTYKYNLSGTDQAMFYAIKGLLGWDWHAPVESPATKEISPVGMNATDTETNTVYYFVARTNDMPEHVLD</sequence>
<dbReference type="Proteomes" id="UP000594042">
    <property type="component" value="Chromosome"/>
</dbReference>
<evidence type="ECO:0000313" key="1">
    <source>
        <dbReference type="EMBL" id="BCI61837.1"/>
    </source>
</evidence>
<dbReference type="PROSITE" id="PS51257">
    <property type="entry name" value="PROKAR_LIPOPROTEIN"/>
    <property type="match status" value="1"/>
</dbReference>
<dbReference type="AlphaFoldDB" id="A0A7G1HW17"/>
<protein>
    <recommendedName>
        <fullName evidence="3">Lipoprotein</fullName>
    </recommendedName>
</protein>
<accession>A0A7G1HW17</accession>
<dbReference type="EMBL" id="AP023322">
    <property type="protein sequence ID" value="BCI61837.1"/>
    <property type="molecule type" value="Genomic_DNA"/>
</dbReference>
<reference evidence="2" key="1">
    <citation type="submission" date="2020-07" db="EMBL/GenBank/DDBJ databases">
        <title>Complete genome sequencing of Coprobacter sp. strain 2CBH44.</title>
        <authorList>
            <person name="Sakamoto M."/>
            <person name="Murakami T."/>
            <person name="Mori H."/>
        </authorList>
    </citation>
    <scope>NUCLEOTIDE SEQUENCE [LARGE SCALE GENOMIC DNA]</scope>
    <source>
        <strain evidence="2">2CBH44</strain>
    </source>
</reference>
<organism evidence="1 2">
    <name type="scientific">Coprobacter secundus subsp. similis</name>
    <dbReference type="NCBI Taxonomy" id="2751153"/>
    <lineage>
        <taxon>Bacteria</taxon>
        <taxon>Pseudomonadati</taxon>
        <taxon>Bacteroidota</taxon>
        <taxon>Bacteroidia</taxon>
        <taxon>Bacteroidales</taxon>
        <taxon>Barnesiellaceae</taxon>
        <taxon>Coprobacter</taxon>
    </lineage>
</organism>
<proteinExistence type="predicted"/>
<evidence type="ECO:0000313" key="2">
    <source>
        <dbReference type="Proteomes" id="UP000594042"/>
    </source>
</evidence>
<gene>
    <name evidence="1" type="ORF">Cop2CBH44_01900</name>
</gene>